<dbReference type="GO" id="GO:0005737">
    <property type="term" value="C:cytoplasm"/>
    <property type="evidence" value="ECO:0007669"/>
    <property type="project" value="TreeGrafter"/>
</dbReference>
<dbReference type="InterPro" id="IPR025714">
    <property type="entry name" value="Methyltranfer_dom"/>
</dbReference>
<feature type="compositionally biased region" description="Acidic residues" evidence="6">
    <location>
        <begin position="654"/>
        <end position="671"/>
    </location>
</feature>
<dbReference type="Gene3D" id="1.10.3020.10">
    <property type="entry name" value="alpha-amino acid ester hydrolase ( Helical cap domain)"/>
    <property type="match status" value="1"/>
</dbReference>
<dbReference type="SUPFAM" id="SSF53474">
    <property type="entry name" value="alpha/beta-Hydrolases"/>
    <property type="match status" value="1"/>
</dbReference>
<dbReference type="InterPro" id="IPR029063">
    <property type="entry name" value="SAM-dependent_MTases_sf"/>
</dbReference>
<evidence type="ECO:0000256" key="1">
    <source>
        <dbReference type="ARBA" id="ARBA00022450"/>
    </source>
</evidence>
<dbReference type="Pfam" id="PF00501">
    <property type="entry name" value="AMP-binding"/>
    <property type="match status" value="1"/>
</dbReference>
<dbReference type="InterPro" id="IPR010071">
    <property type="entry name" value="AA_adenyl_dom"/>
</dbReference>
<evidence type="ECO:0000256" key="3">
    <source>
        <dbReference type="ARBA" id="ARBA00022598"/>
    </source>
</evidence>
<name>A0A6U9QAW0_9CHLO</name>
<dbReference type="InterPro" id="IPR036736">
    <property type="entry name" value="ACP-like_sf"/>
</dbReference>
<dbReference type="FunFam" id="3.40.50.12780:FF:000012">
    <property type="entry name" value="Non-ribosomal peptide synthetase"/>
    <property type="match status" value="1"/>
</dbReference>
<dbReference type="InterPro" id="IPR005674">
    <property type="entry name" value="CocE/Ser_esterase"/>
</dbReference>
<dbReference type="InterPro" id="IPR008979">
    <property type="entry name" value="Galactose-bd-like_sf"/>
</dbReference>
<dbReference type="SMART" id="SM00823">
    <property type="entry name" value="PKS_PP"/>
    <property type="match status" value="1"/>
</dbReference>
<keyword evidence="1" id="KW-0596">Phosphopantetheine</keyword>
<keyword evidence="3" id="KW-0436">Ligase</keyword>
<proteinExistence type="inferred from homology"/>
<dbReference type="NCBIfam" id="TIGR01733">
    <property type="entry name" value="AA-adenyl-dom"/>
    <property type="match status" value="1"/>
</dbReference>
<evidence type="ECO:0000259" key="7">
    <source>
        <dbReference type="PROSITE" id="PS50075"/>
    </source>
</evidence>
<keyword evidence="2" id="KW-0597">Phosphoprotein</keyword>
<dbReference type="GO" id="GO:0043041">
    <property type="term" value="P:amino acid activation for nonribosomal peptide biosynthetic process"/>
    <property type="evidence" value="ECO:0007669"/>
    <property type="project" value="TreeGrafter"/>
</dbReference>
<dbReference type="Gene3D" id="3.40.50.1820">
    <property type="entry name" value="alpha/beta hydrolase"/>
    <property type="match status" value="1"/>
</dbReference>
<evidence type="ECO:0000313" key="11">
    <source>
        <dbReference type="EMBL" id="CAE0608915.1"/>
    </source>
</evidence>
<sequence length="1967" mass="215940">MARLMAATVALLQRYTGDAERMDVLALDLDTESRRTAAAWVEHQCSAEATLKEAVCMARESLQKARWDTWEGVADNMERKHGEENAVFPELVLAIVRESQGGLVKALETAKKTLPSGRYTWCVTLTVPDLPESKSQKCFLSYDAGECFLEADPKTTANHLGNLLELLERQPRSKANSVCFLGTQEKEALLHGVNSTSQPFPKGKCIHELFSLVAQTSPYHPALVCTGRKPISYGELDRFSNQIARKLRQEGAGRGEFVAIYLDRSPDLVAGLLGIMKSGAAYVPLDPVYPHDRIRMMLEDSKCKLVLTNSALSKYLREWHIDAKAIALDDPETGVYSMDGGDVDLHACSPEDPVYVIFTSGSTGRPKGVIVKHLSLVNTVHSFKKSTQINVRDKFLALTTICFDIAGLELYMPLVSGATVVLAFKEEAADASLLQKVMEDSKITMMQATPVTYKMLFAAGWAGSSELTCLCGGEALPADLASALKPAVKRLLNVYGPTETTIWSTYAEIKDDGVVHIGRPIDNTTVYVLNSQGQLQPVGVQGELFIGGVGVAEGYLGRPDLTEERFIPSPFDAEEVLYTTGDYARWNWTGHLECLGRIDHQVKVHGFRIELGEIESVLVKHPLVHHAVVDARPLIESGDEQLVAYVVPSAGSEDASEDDSTSESPPGEEVDTPDHAKSSEADLSTVGMWASIYDEAYASQNALTDDPTLNFSGYDNSYTPRVPHKAAVVREWVETTCDRIAALKPTRVLEQGCGNGMIFFRCAKSCERYIGADLSEQAVRYVETVMKQPKFTMPWASVTLAGAHESLQFSDEKLDTIVCNGVSMYFPSAGYLLDVIRNSVGAIVPGGKFFLGDVRNNQLLRHFHASVETFKAGGETSISELQLTIKKGIKFEKELLVDPLFFLALPQSGLVPGLAHVKLEMKRGIHHSEFSMFRYDVTFYKEGDDGFKMANSDVQVLDMKDDPSPEETLTRHLKERREAFAVTGLLDARLADEMVLIKTLSGQSTSPMPNKVEELRDQVKKESAALTKIEPEVVYRKAEELGYVAELFWQSTPGSSFFDALFVPSDSGELYPSVVELTLNDDAADNAQLLDPIDRYTNKWSEETDGLTPQDIGSIRASLRDCLPEYMVPPVFISLEQMPLTNNGKVDRKALPAPSLEDMHTNSSRTEFVQPEGDVEIALAKIWSALLRDPEISALDDFFNLGGHSLMAIQLVGEIRKEWGVEVSVAELHENSALRSLADLLAQKCAGANAAKNELPESLALLDSSNPQLRAVLPHELKYQVQEIPHCWVPLSDGTRLSVKLWLPSVPEGSKVPAIIDIIPYLKDHGTLEIDSMTYPYLAGNGYACMRVDVRGCGDSEGVLDDEYTERQQEDAEECIAWAASQTWCTGQVVLMGCSWGGFTSLQLAARKAPNLVAAIAVCSTDDRQQDDMHFMNGALLTDNLSWGAWMLHTASQPPDPKFVGEDSWLQKWKDRLEELQPPFTKWMKHGGARDPYWEMGSVRKKLDKIDIPMLVVGGTAAGNYHNAVSRIVSQVPTAKGIIGPWSHNFPHTSPLGPQGPFLQQVLSWLDAHLLGTKSDSLPKMSVYAQRPSGQEPSQQPSNLPGTWIASKLEGSLLDCTSDLTVHLSPNSALEALPSPKEKVAIPGSCITCAKEIAGGKLSQPPGLQGGACVSFGNGPDSATNQIGDDALSALFDMQEFQEDMIIVGCPKVSLYIDCEASPEVGRGNICVRLEAVSPSKTISQRLTYGVTSLKQAKETRQGYLHVELDLNFTAFVVPKGWQLRLAITRDYWPIAWPSSSPSVASVFTGVSTLQVAAAPAECPGVGQAVQRAQAQQLPEALISAGRKVSTVRGGKQSRDVDHCSSTRKLTVTRTDDNGSRKFEDINLVLDSSKVEKFSVGSVEDPSTHGFAHDISWRTAVERDSWKTESLLQCRMSEVNGVIRVTTKLRSLSGKELVFEKEWEEEVVQTW</sequence>
<dbReference type="GO" id="GO:0016874">
    <property type="term" value="F:ligase activity"/>
    <property type="evidence" value="ECO:0007669"/>
    <property type="project" value="UniProtKB-KW"/>
</dbReference>
<comment type="similarity">
    <text evidence="5">Belongs to the NRP synthetase family.</text>
</comment>
<dbReference type="Gene3D" id="2.30.38.10">
    <property type="entry name" value="Luciferase, Domain 3"/>
    <property type="match status" value="1"/>
</dbReference>
<dbReference type="EMBL" id="HBIS01003044">
    <property type="protein sequence ID" value="CAE0608912.1"/>
    <property type="molecule type" value="Transcribed_RNA"/>
</dbReference>
<evidence type="ECO:0000256" key="5">
    <source>
        <dbReference type="ARBA" id="ARBA00029454"/>
    </source>
</evidence>
<dbReference type="Pfam" id="PF02129">
    <property type="entry name" value="Peptidase_S15"/>
    <property type="match status" value="1"/>
</dbReference>
<dbReference type="EMBL" id="HBIS01003046">
    <property type="protein sequence ID" value="CAE0608914.1"/>
    <property type="molecule type" value="Transcribed_RNA"/>
</dbReference>
<dbReference type="InterPro" id="IPR013736">
    <property type="entry name" value="Xaa-Pro_dipept_C"/>
</dbReference>
<dbReference type="Gene3D" id="3.40.50.150">
    <property type="entry name" value="Vaccinia Virus protein VP39"/>
    <property type="match status" value="1"/>
</dbReference>
<dbReference type="Pfam" id="PF13847">
    <property type="entry name" value="Methyltransf_31"/>
    <property type="match status" value="1"/>
</dbReference>
<dbReference type="CDD" id="cd02440">
    <property type="entry name" value="AdoMet_MTases"/>
    <property type="match status" value="1"/>
</dbReference>
<evidence type="ECO:0000313" key="8">
    <source>
        <dbReference type="EMBL" id="CAE0608912.1"/>
    </source>
</evidence>
<accession>A0A6U9QAW0</accession>
<keyword evidence="4" id="KW-0378">Hydrolase</keyword>
<dbReference type="InterPro" id="IPR009081">
    <property type="entry name" value="PP-bd_ACP"/>
</dbReference>
<evidence type="ECO:0000313" key="10">
    <source>
        <dbReference type="EMBL" id="CAE0608914.1"/>
    </source>
</evidence>
<dbReference type="GO" id="GO:0008757">
    <property type="term" value="F:S-adenosylmethionine-dependent methyltransferase activity"/>
    <property type="evidence" value="ECO:0007669"/>
    <property type="project" value="InterPro"/>
</dbReference>
<dbReference type="SUPFAM" id="SSF47336">
    <property type="entry name" value="ACP-like"/>
    <property type="match status" value="1"/>
</dbReference>
<evidence type="ECO:0000256" key="2">
    <source>
        <dbReference type="ARBA" id="ARBA00022553"/>
    </source>
</evidence>
<dbReference type="PROSITE" id="PS50075">
    <property type="entry name" value="CARRIER"/>
    <property type="match status" value="1"/>
</dbReference>
<evidence type="ECO:0000313" key="9">
    <source>
        <dbReference type="EMBL" id="CAE0608913.1"/>
    </source>
</evidence>
<dbReference type="FunFam" id="3.40.50.980:FF:000001">
    <property type="entry name" value="Non-ribosomal peptide synthetase"/>
    <property type="match status" value="1"/>
</dbReference>
<evidence type="ECO:0000256" key="6">
    <source>
        <dbReference type="SAM" id="MobiDB-lite"/>
    </source>
</evidence>
<dbReference type="InterPro" id="IPR000873">
    <property type="entry name" value="AMP-dep_synth/lig_dom"/>
</dbReference>
<dbReference type="SUPFAM" id="SSF49785">
    <property type="entry name" value="Galactose-binding domain-like"/>
    <property type="match status" value="1"/>
</dbReference>
<dbReference type="SMART" id="SM00939">
    <property type="entry name" value="PepX_C"/>
    <property type="match status" value="1"/>
</dbReference>
<dbReference type="NCBIfam" id="TIGR00976">
    <property type="entry name" value="CocE_NonD"/>
    <property type="match status" value="1"/>
</dbReference>
<reference evidence="10" key="1">
    <citation type="submission" date="2021-01" db="EMBL/GenBank/DDBJ databases">
        <authorList>
            <person name="Corre E."/>
            <person name="Pelletier E."/>
            <person name="Niang G."/>
            <person name="Scheremetjew M."/>
            <person name="Finn R."/>
            <person name="Kale V."/>
            <person name="Holt S."/>
            <person name="Cochrane G."/>
            <person name="Meng A."/>
            <person name="Brown T."/>
            <person name="Cohen L."/>
        </authorList>
    </citation>
    <scope>NUCLEOTIDE SEQUENCE</scope>
    <source>
        <strain evidence="10">CCMP1897</strain>
    </source>
</reference>
<dbReference type="GO" id="GO:0044550">
    <property type="term" value="P:secondary metabolite biosynthetic process"/>
    <property type="evidence" value="ECO:0007669"/>
    <property type="project" value="TreeGrafter"/>
</dbReference>
<dbReference type="PROSITE" id="PS00455">
    <property type="entry name" value="AMP_BINDING"/>
    <property type="match status" value="1"/>
</dbReference>
<dbReference type="InterPro" id="IPR020845">
    <property type="entry name" value="AMP-binding_CS"/>
</dbReference>
<dbReference type="PANTHER" id="PTHR45527">
    <property type="entry name" value="NONRIBOSOMAL PEPTIDE SYNTHETASE"/>
    <property type="match status" value="1"/>
</dbReference>
<dbReference type="Gene3D" id="3.40.50.980">
    <property type="match status" value="2"/>
</dbReference>
<dbReference type="PANTHER" id="PTHR45527:SF1">
    <property type="entry name" value="FATTY ACID SYNTHASE"/>
    <property type="match status" value="1"/>
</dbReference>
<dbReference type="GO" id="GO:0008239">
    <property type="term" value="F:dipeptidyl-peptidase activity"/>
    <property type="evidence" value="ECO:0007669"/>
    <property type="project" value="InterPro"/>
</dbReference>
<dbReference type="InterPro" id="IPR020806">
    <property type="entry name" value="PKS_PP-bd"/>
</dbReference>
<dbReference type="InterPro" id="IPR045851">
    <property type="entry name" value="AMP-bd_C_sf"/>
</dbReference>
<dbReference type="EMBL" id="HBIS01003047">
    <property type="protein sequence ID" value="CAE0608915.1"/>
    <property type="molecule type" value="Transcribed_RNA"/>
</dbReference>
<gene>
    <name evidence="8" type="ORF">PSAL00342_LOCUS2731</name>
    <name evidence="9" type="ORF">PSAL00342_LOCUS2732</name>
    <name evidence="10" type="ORF">PSAL00342_LOCUS2733</name>
    <name evidence="11" type="ORF">PSAL00342_LOCUS2734</name>
</gene>
<dbReference type="SUPFAM" id="SSF56801">
    <property type="entry name" value="Acetyl-CoA synthetase-like"/>
    <property type="match status" value="1"/>
</dbReference>
<feature type="domain" description="Carrier" evidence="7">
    <location>
        <begin position="1170"/>
        <end position="1245"/>
    </location>
</feature>
<evidence type="ECO:0000256" key="4">
    <source>
        <dbReference type="ARBA" id="ARBA00022801"/>
    </source>
</evidence>
<protein>
    <recommendedName>
        <fullName evidence="7">Carrier domain-containing protein</fullName>
    </recommendedName>
</protein>
<dbReference type="EMBL" id="HBIS01003045">
    <property type="protein sequence ID" value="CAE0608913.1"/>
    <property type="molecule type" value="Transcribed_RNA"/>
</dbReference>
<dbReference type="InterPro" id="IPR029058">
    <property type="entry name" value="AB_hydrolase_fold"/>
</dbReference>
<dbReference type="Gene3D" id="3.30.300.30">
    <property type="match status" value="2"/>
</dbReference>
<dbReference type="Pfam" id="PF00550">
    <property type="entry name" value="PP-binding"/>
    <property type="match status" value="1"/>
</dbReference>
<dbReference type="SUPFAM" id="SSF53335">
    <property type="entry name" value="S-adenosyl-L-methionine-dependent methyltransferases"/>
    <property type="match status" value="1"/>
</dbReference>
<dbReference type="Gene3D" id="2.60.120.260">
    <property type="entry name" value="Galactose-binding domain-like"/>
    <property type="match status" value="1"/>
</dbReference>
<organism evidence="10">
    <name type="scientific">Picocystis salinarum</name>
    <dbReference type="NCBI Taxonomy" id="88271"/>
    <lineage>
        <taxon>Eukaryota</taxon>
        <taxon>Viridiplantae</taxon>
        <taxon>Chlorophyta</taxon>
        <taxon>Picocystophyceae</taxon>
        <taxon>Picocystales</taxon>
        <taxon>Picocystaceae</taxon>
        <taxon>Picocystis</taxon>
    </lineage>
</organism>
<feature type="region of interest" description="Disordered" evidence="6">
    <location>
        <begin position="650"/>
        <end position="680"/>
    </location>
</feature>
<dbReference type="Pfam" id="PF08530">
    <property type="entry name" value="PepX_C"/>
    <property type="match status" value="1"/>
</dbReference>
<dbReference type="InterPro" id="IPR000383">
    <property type="entry name" value="Xaa-Pro-like_dom"/>
</dbReference>
<dbReference type="FunFam" id="1.10.1200.10:FF:000005">
    <property type="entry name" value="Nonribosomal peptide synthetase 1"/>
    <property type="match status" value="1"/>
</dbReference>
<dbReference type="Gene3D" id="1.10.1200.10">
    <property type="entry name" value="ACP-like"/>
    <property type="match status" value="1"/>
</dbReference>
<dbReference type="GO" id="GO:0031177">
    <property type="term" value="F:phosphopantetheine binding"/>
    <property type="evidence" value="ECO:0007669"/>
    <property type="project" value="InterPro"/>
</dbReference>